<keyword evidence="2" id="KW-0963">Cytoplasm</keyword>
<reference evidence="5" key="1">
    <citation type="submission" date="2025-08" db="UniProtKB">
        <authorList>
            <consortium name="Ensembl"/>
        </authorList>
    </citation>
    <scope>IDENTIFICATION</scope>
</reference>
<dbReference type="GO" id="GO:0005737">
    <property type="term" value="C:cytoplasm"/>
    <property type="evidence" value="ECO:0007669"/>
    <property type="project" value="UniProtKB-SubCell"/>
</dbReference>
<evidence type="ECO:0000256" key="1">
    <source>
        <dbReference type="ARBA" id="ARBA00004496"/>
    </source>
</evidence>
<evidence type="ECO:0000313" key="6">
    <source>
        <dbReference type="Proteomes" id="UP000694388"/>
    </source>
</evidence>
<dbReference type="InterPro" id="IPR035899">
    <property type="entry name" value="DBL_dom_sf"/>
</dbReference>
<dbReference type="PROSITE" id="PS50010">
    <property type="entry name" value="DH_2"/>
    <property type="match status" value="1"/>
</dbReference>
<dbReference type="InterPro" id="IPR011993">
    <property type="entry name" value="PH-like_dom_sf"/>
</dbReference>
<protein>
    <recommendedName>
        <fullName evidence="4">DH domain-containing protein</fullName>
    </recommendedName>
</protein>
<comment type="subcellular location">
    <subcellularLocation>
        <location evidence="1">Cytoplasm</location>
    </subcellularLocation>
</comment>
<keyword evidence="3" id="KW-0597">Phosphoprotein</keyword>
<dbReference type="SMART" id="SM00325">
    <property type="entry name" value="RhoGEF"/>
    <property type="match status" value="1"/>
</dbReference>
<dbReference type="SUPFAM" id="SSF48065">
    <property type="entry name" value="DBL homology domain (DH-domain)"/>
    <property type="match status" value="1"/>
</dbReference>
<dbReference type="Gene3D" id="2.30.29.30">
    <property type="entry name" value="Pleckstrin-homology domain (PH domain)/Phosphotyrosine-binding domain (PTB)"/>
    <property type="match status" value="1"/>
</dbReference>
<dbReference type="SUPFAM" id="SSF50729">
    <property type="entry name" value="PH domain-like"/>
    <property type="match status" value="1"/>
</dbReference>
<accession>A0A8C4QLY4</accession>
<evidence type="ECO:0000313" key="5">
    <source>
        <dbReference type="Ensembl" id="ENSEBUP00000016868.1"/>
    </source>
</evidence>
<dbReference type="Gene3D" id="1.20.900.10">
    <property type="entry name" value="Dbl homology (DH) domain"/>
    <property type="match status" value="1"/>
</dbReference>
<evidence type="ECO:0000259" key="4">
    <source>
        <dbReference type="PROSITE" id="PS50010"/>
    </source>
</evidence>
<organism evidence="5 6">
    <name type="scientific">Eptatretus burgeri</name>
    <name type="common">Inshore hagfish</name>
    <dbReference type="NCBI Taxonomy" id="7764"/>
    <lineage>
        <taxon>Eukaryota</taxon>
        <taxon>Metazoa</taxon>
        <taxon>Chordata</taxon>
        <taxon>Craniata</taxon>
        <taxon>Vertebrata</taxon>
        <taxon>Cyclostomata</taxon>
        <taxon>Myxini</taxon>
        <taxon>Myxiniformes</taxon>
        <taxon>Myxinidae</taxon>
        <taxon>Eptatretinae</taxon>
        <taxon>Eptatretus</taxon>
    </lineage>
</organism>
<dbReference type="InterPro" id="IPR041020">
    <property type="entry name" value="PH_16"/>
</dbReference>
<dbReference type="GO" id="GO:0007186">
    <property type="term" value="P:G protein-coupled receptor signaling pathway"/>
    <property type="evidence" value="ECO:0007669"/>
    <property type="project" value="TreeGrafter"/>
</dbReference>
<evidence type="ECO:0000256" key="3">
    <source>
        <dbReference type="ARBA" id="ARBA00022553"/>
    </source>
</evidence>
<reference evidence="5" key="2">
    <citation type="submission" date="2025-09" db="UniProtKB">
        <authorList>
            <consortium name="Ensembl"/>
        </authorList>
    </citation>
    <scope>IDENTIFICATION</scope>
</reference>
<feature type="domain" description="DH" evidence="4">
    <location>
        <begin position="40"/>
        <end position="226"/>
    </location>
</feature>
<dbReference type="CDD" id="cd00160">
    <property type="entry name" value="RhoGEF"/>
    <property type="match status" value="1"/>
</dbReference>
<dbReference type="AlphaFoldDB" id="A0A8C4QLY4"/>
<dbReference type="GeneTree" id="ENSGT00940000158350"/>
<dbReference type="Proteomes" id="UP000694388">
    <property type="component" value="Unplaced"/>
</dbReference>
<dbReference type="PANTHER" id="PTHR45872">
    <property type="entry name" value="RHO GUANINE NUCLEOTIDE EXCHANGE FACTOR 2, ISOFORM D"/>
    <property type="match status" value="1"/>
</dbReference>
<dbReference type="Pfam" id="PF17838">
    <property type="entry name" value="PH_16"/>
    <property type="match status" value="1"/>
</dbReference>
<sequence>MSDCPTLSALGQEGLPAMAKSKQGLKAPKQGLKLTPREIIRQKVIEELFQTEDKHVQNLHILQDVFRTHLQPVLTPRELWKIFLNIDKIVLIHETLNESMKKMRKKNDVVYEIGKLVLYYFSGEQGQVLTKEASEFCRMQSMAVEMVRAKQKESRFQQLMAEALSSSKCRHLQFQDFMIMEMQRLTKYPLLLENVVKYTAVYHPDKDKLKQAVKYSRDILFHINEAVRKQEYIENLDLTQRTMIHEGQLMWEMNKMSFELHVLLLEDILVLMQKHKKWLVLRCYNKRLASVKNVKQMFSPVLKLDSVLIRAVASGLCRLSYYSFLSCHVVFHDSLHPLP</sequence>
<dbReference type="PANTHER" id="PTHR45872:SF2">
    <property type="entry name" value="RHO GUANINE NUCLEOTIDE EXCHANGE FACTOR 2, ISOFORM D"/>
    <property type="match status" value="1"/>
</dbReference>
<proteinExistence type="predicted"/>
<dbReference type="InterPro" id="IPR000219">
    <property type="entry name" value="DH_dom"/>
</dbReference>
<evidence type="ECO:0000256" key="2">
    <source>
        <dbReference type="ARBA" id="ARBA00022490"/>
    </source>
</evidence>
<dbReference type="Pfam" id="PF00621">
    <property type="entry name" value="RhoGEF"/>
    <property type="match status" value="1"/>
</dbReference>
<dbReference type="Ensembl" id="ENSEBUT00000017444.1">
    <property type="protein sequence ID" value="ENSEBUP00000016868.1"/>
    <property type="gene ID" value="ENSEBUG00000010575.1"/>
</dbReference>
<name>A0A8C4QLY4_EPTBU</name>
<dbReference type="GO" id="GO:0005085">
    <property type="term" value="F:guanyl-nucleotide exchange factor activity"/>
    <property type="evidence" value="ECO:0007669"/>
    <property type="project" value="InterPro"/>
</dbReference>
<keyword evidence="6" id="KW-1185">Reference proteome</keyword>
<dbReference type="GO" id="GO:0001664">
    <property type="term" value="F:G protein-coupled receptor binding"/>
    <property type="evidence" value="ECO:0007669"/>
    <property type="project" value="TreeGrafter"/>
</dbReference>